<dbReference type="InterPro" id="IPR001610">
    <property type="entry name" value="PAC"/>
</dbReference>
<dbReference type="SUPFAM" id="SSF55785">
    <property type="entry name" value="PYP-like sensor domain (PAS domain)"/>
    <property type="match status" value="4"/>
</dbReference>
<dbReference type="InterPro" id="IPR011006">
    <property type="entry name" value="CheY-like_superfamily"/>
</dbReference>
<dbReference type="SUPFAM" id="SSF52172">
    <property type="entry name" value="CheY-like"/>
    <property type="match status" value="1"/>
</dbReference>
<evidence type="ECO:0000256" key="6">
    <source>
        <dbReference type="PROSITE-ProRule" id="PRU00169"/>
    </source>
</evidence>
<dbReference type="InterPro" id="IPR036890">
    <property type="entry name" value="HATPase_C_sf"/>
</dbReference>
<dbReference type="InterPro" id="IPR000014">
    <property type="entry name" value="PAS"/>
</dbReference>
<dbReference type="InterPro" id="IPR003661">
    <property type="entry name" value="HisK_dim/P_dom"/>
</dbReference>
<dbReference type="EC" id="2.7.13.3" evidence="2"/>
<dbReference type="Gene3D" id="1.10.287.130">
    <property type="match status" value="1"/>
</dbReference>
<dbReference type="Pfam" id="PF00512">
    <property type="entry name" value="HisKA"/>
    <property type="match status" value="1"/>
</dbReference>
<dbReference type="SMART" id="SM00387">
    <property type="entry name" value="HATPase_c"/>
    <property type="match status" value="1"/>
</dbReference>
<dbReference type="CDD" id="cd00082">
    <property type="entry name" value="HisKA"/>
    <property type="match status" value="1"/>
</dbReference>
<dbReference type="PROSITE" id="PS50110">
    <property type="entry name" value="RESPONSE_REGULATORY"/>
    <property type="match status" value="1"/>
</dbReference>
<comment type="catalytic activity">
    <reaction evidence="1">
        <text>ATP + protein L-histidine = ADP + protein N-phospho-L-histidine.</text>
        <dbReference type="EC" id="2.7.13.3"/>
    </reaction>
</comment>
<dbReference type="Gene3D" id="3.30.450.20">
    <property type="entry name" value="PAS domain"/>
    <property type="match status" value="4"/>
</dbReference>
<comment type="caution">
    <text evidence="10">The sequence shown here is derived from an EMBL/GenBank/DDBJ whole genome shotgun (WGS) entry which is preliminary data.</text>
</comment>
<dbReference type="SUPFAM" id="SSF55874">
    <property type="entry name" value="ATPase domain of HSP90 chaperone/DNA topoisomerase II/histidine kinase"/>
    <property type="match status" value="1"/>
</dbReference>
<dbReference type="NCBIfam" id="TIGR00229">
    <property type="entry name" value="sensory_box"/>
    <property type="match status" value="2"/>
</dbReference>
<dbReference type="PANTHER" id="PTHR43304">
    <property type="entry name" value="PHYTOCHROME-LIKE PROTEIN CPH1"/>
    <property type="match status" value="1"/>
</dbReference>
<dbReference type="Gene3D" id="3.40.50.2300">
    <property type="match status" value="1"/>
</dbReference>
<name>A0A0K8NZ78_PISS1</name>
<dbReference type="SMART" id="SM00448">
    <property type="entry name" value="REC"/>
    <property type="match status" value="1"/>
</dbReference>
<evidence type="ECO:0000313" key="11">
    <source>
        <dbReference type="Proteomes" id="UP000037660"/>
    </source>
</evidence>
<organism evidence="10 11">
    <name type="scientific">Piscinibacter sakaiensis</name>
    <name type="common">Ideonella sakaiensis</name>
    <dbReference type="NCBI Taxonomy" id="1547922"/>
    <lineage>
        <taxon>Bacteria</taxon>
        <taxon>Pseudomonadati</taxon>
        <taxon>Pseudomonadota</taxon>
        <taxon>Betaproteobacteria</taxon>
        <taxon>Burkholderiales</taxon>
        <taxon>Sphaerotilaceae</taxon>
        <taxon>Piscinibacter</taxon>
    </lineage>
</organism>
<dbReference type="Proteomes" id="UP000037660">
    <property type="component" value="Unassembled WGS sequence"/>
</dbReference>
<accession>A0A0K8NZ78</accession>
<dbReference type="Pfam" id="PF08447">
    <property type="entry name" value="PAS_3"/>
    <property type="match status" value="4"/>
</dbReference>
<dbReference type="PANTHER" id="PTHR43304:SF1">
    <property type="entry name" value="PAC DOMAIN-CONTAINING PROTEIN"/>
    <property type="match status" value="1"/>
</dbReference>
<dbReference type="PROSITE" id="PS50109">
    <property type="entry name" value="HIS_KIN"/>
    <property type="match status" value="1"/>
</dbReference>
<dbReference type="SMART" id="SM00086">
    <property type="entry name" value="PAC"/>
    <property type="match status" value="4"/>
</dbReference>
<evidence type="ECO:0000256" key="4">
    <source>
        <dbReference type="ARBA" id="ARBA00022679"/>
    </source>
</evidence>
<keyword evidence="3 6" id="KW-0597">Phosphoprotein</keyword>
<dbReference type="Pfam" id="PF00072">
    <property type="entry name" value="Response_reg"/>
    <property type="match status" value="1"/>
</dbReference>
<feature type="domain" description="PAC" evidence="9">
    <location>
        <begin position="361"/>
        <end position="413"/>
    </location>
</feature>
<feature type="domain" description="Histidine kinase" evidence="7">
    <location>
        <begin position="691"/>
        <end position="908"/>
    </location>
</feature>
<dbReference type="InterPro" id="IPR013655">
    <property type="entry name" value="PAS_fold_3"/>
</dbReference>
<proteinExistence type="predicted"/>
<evidence type="ECO:0000259" key="7">
    <source>
        <dbReference type="PROSITE" id="PS50109"/>
    </source>
</evidence>
<dbReference type="PRINTS" id="PR00344">
    <property type="entry name" value="BCTRLSENSOR"/>
</dbReference>
<dbReference type="InterPro" id="IPR005467">
    <property type="entry name" value="His_kinase_dom"/>
</dbReference>
<evidence type="ECO:0000256" key="1">
    <source>
        <dbReference type="ARBA" id="ARBA00000085"/>
    </source>
</evidence>
<evidence type="ECO:0000259" key="9">
    <source>
        <dbReference type="PROSITE" id="PS50113"/>
    </source>
</evidence>
<reference evidence="11" key="1">
    <citation type="submission" date="2015-07" db="EMBL/GenBank/DDBJ databases">
        <title>Discovery of a poly(ethylene terephthalate assimilation.</title>
        <authorList>
            <person name="Yoshida S."/>
            <person name="Hiraga K."/>
            <person name="Takehana T."/>
            <person name="Taniguchi I."/>
            <person name="Yamaji H."/>
            <person name="Maeda Y."/>
            <person name="Toyohara K."/>
            <person name="Miyamoto K."/>
            <person name="Kimura Y."/>
            <person name="Oda K."/>
        </authorList>
    </citation>
    <scope>NUCLEOTIDE SEQUENCE [LARGE SCALE GENOMIC DNA]</scope>
    <source>
        <strain evidence="11">NBRC 110686 / TISTR 2288 / 201-F6</strain>
    </source>
</reference>
<dbReference type="InterPro" id="IPR000700">
    <property type="entry name" value="PAS-assoc_C"/>
</dbReference>
<dbReference type="Gene3D" id="2.10.70.100">
    <property type="match status" value="3"/>
</dbReference>
<keyword evidence="5" id="KW-0418">Kinase</keyword>
<sequence>MSPLPSPLQAALLALGREGLAVSTPDGRIAWANPAFAALWGADPVGADLLAALAPPRDEGDGEDGDEGATAADAAAWRTALARDLAARVAAAAADPAAGEAASEAAGRAAAEGRARLQVGADGSPGIPVSWRLAAAMGHGLWTLSDLRPLQAAQAQAARGSALLEAAQEFGRLGVWERDLRTGHGHWDRHVFRFFGLDPAQGTPSFEQARQRIHPEDRGADDFQRSTTRPGRYAQRFRVVDGEGRLRWIHSQWEVVADRRGRPRVARGVMVDDSEAIAAARSLDEASAQLALALELGEIVVWRHDLASDRLYYNPRGYEVLAMPYRPEGLSLAEVRALIHPDDLPAVVDAAREALVHDVPTDMAARYRRSDGSWRHVLTRRVLQRDGAGRPLAFLGVALDITRQREVRQQADRLQRQLENAASAAGIGMWTRDPQSDETHWDPETYRLYGRAPALGPPSREDWLQTYVHPDDRERMRALRARQLAAPEQVFEHEFRVIRGDGELRWFAQRVRLEPWEGRALVFGATLDVTERRRADQALRDANDRVALATRAAGIGTWEVDLRSGEVRWDAQMYALRGLPAPAGEVAPALSPAQLRTALAHPDELALVLEANRRSIERGAMASYEFRVRWPDGSYRWLASRSVPVYDDAGRAVRQIGVNLDIQESVDAETARREALAAQRQSEAKSQFLARMSHELRTPLNAILGFTQLLERDAEAGAAAEPAAQRLAKLRHVRQAADHLLALVNEVLDLARIESGTLQIEPVPVALDPLVAEVLDSLAAEAAAGGVVLVAETAGFGVRADRERLRQALTRLLAHRIRHLAPGSQVRVAAAGDGSDAVLAVADDGQALTADQQLQLFEAFGRHGPDGTDVAMSLALVKALLTSMAGRIEVDSAPGRGTRFMLWLPQAAVGAGIAATLAQAGQPGAEAADPAPARPGRVLYIEDNTVNVLLVEELIAQRGRLELRSAPTGEAGVLEARSWLPDLVLIDMQLPDFDGFEVLRRLRADTATAGLRCIALSANAMPEDVQRALASGFDDYWTKPIRFASFLAGLDALFPPA</sequence>
<dbReference type="InterPro" id="IPR052162">
    <property type="entry name" value="Sensor_kinase/Photoreceptor"/>
</dbReference>
<keyword evidence="4" id="KW-0808">Transferase</keyword>
<evidence type="ECO:0000256" key="2">
    <source>
        <dbReference type="ARBA" id="ARBA00012438"/>
    </source>
</evidence>
<dbReference type="EMBL" id="BBYR01000025">
    <property type="protein sequence ID" value="GAP35614.1"/>
    <property type="molecule type" value="Genomic_DNA"/>
</dbReference>
<dbReference type="SUPFAM" id="SSF47384">
    <property type="entry name" value="Homodimeric domain of signal transducing histidine kinase"/>
    <property type="match status" value="1"/>
</dbReference>
<dbReference type="Pfam" id="PF02518">
    <property type="entry name" value="HATPase_c"/>
    <property type="match status" value="1"/>
</dbReference>
<protein>
    <recommendedName>
        <fullName evidence="2">histidine kinase</fullName>
        <ecNumber evidence="2">2.7.13.3</ecNumber>
    </recommendedName>
</protein>
<dbReference type="InterPro" id="IPR004358">
    <property type="entry name" value="Sig_transdc_His_kin-like_C"/>
</dbReference>
<feature type="domain" description="Response regulatory" evidence="8">
    <location>
        <begin position="937"/>
        <end position="1054"/>
    </location>
</feature>
<gene>
    <name evidence="10" type="ORF">ISF6_1387</name>
</gene>
<dbReference type="SMART" id="SM00388">
    <property type="entry name" value="HisKA"/>
    <property type="match status" value="1"/>
</dbReference>
<dbReference type="Gene3D" id="3.30.565.10">
    <property type="entry name" value="Histidine kinase-like ATPase, C-terminal domain"/>
    <property type="match status" value="1"/>
</dbReference>
<dbReference type="RefSeq" id="WP_054019664.1">
    <property type="nucleotide sequence ID" value="NZ_BBYR01000025.1"/>
</dbReference>
<dbReference type="InterPro" id="IPR003594">
    <property type="entry name" value="HATPase_dom"/>
</dbReference>
<dbReference type="AlphaFoldDB" id="A0A0K8NZ78"/>
<keyword evidence="11" id="KW-1185">Reference proteome</keyword>
<feature type="modified residue" description="4-aspartylphosphate" evidence="6">
    <location>
        <position position="987"/>
    </location>
</feature>
<feature type="domain" description="PAC" evidence="9">
    <location>
        <begin position="491"/>
        <end position="541"/>
    </location>
</feature>
<dbReference type="OrthoDB" id="8552871at2"/>
<evidence type="ECO:0000256" key="3">
    <source>
        <dbReference type="ARBA" id="ARBA00022553"/>
    </source>
</evidence>
<dbReference type="CDD" id="cd00130">
    <property type="entry name" value="PAS"/>
    <property type="match status" value="3"/>
</dbReference>
<evidence type="ECO:0000259" key="8">
    <source>
        <dbReference type="PROSITE" id="PS50110"/>
    </source>
</evidence>
<dbReference type="InterPro" id="IPR035965">
    <property type="entry name" value="PAS-like_dom_sf"/>
</dbReference>
<dbReference type="SMART" id="SM00091">
    <property type="entry name" value="PAS"/>
    <property type="match status" value="3"/>
</dbReference>
<evidence type="ECO:0000313" key="10">
    <source>
        <dbReference type="EMBL" id="GAP35614.1"/>
    </source>
</evidence>
<dbReference type="InterPro" id="IPR036097">
    <property type="entry name" value="HisK_dim/P_sf"/>
</dbReference>
<dbReference type="InterPro" id="IPR001789">
    <property type="entry name" value="Sig_transdc_resp-reg_receiver"/>
</dbReference>
<evidence type="ECO:0000256" key="5">
    <source>
        <dbReference type="ARBA" id="ARBA00022777"/>
    </source>
</evidence>
<dbReference type="GO" id="GO:0000155">
    <property type="term" value="F:phosphorelay sensor kinase activity"/>
    <property type="evidence" value="ECO:0007669"/>
    <property type="project" value="InterPro"/>
</dbReference>
<reference evidence="10 11" key="2">
    <citation type="journal article" date="2016" name="Science">
        <title>A bacterium that degrades and assimilates poly(ethylene terephthalate).</title>
        <authorList>
            <person name="Yoshida S."/>
            <person name="Hiraga K."/>
            <person name="Takehana T."/>
            <person name="Taniguchi I."/>
            <person name="Yamaji H."/>
            <person name="Maeda Y."/>
            <person name="Toyohara K."/>
            <person name="Miyamoto K."/>
            <person name="Kimura Y."/>
            <person name="Oda K."/>
        </authorList>
    </citation>
    <scope>NUCLEOTIDE SEQUENCE [LARGE SCALE GENOMIC DNA]</scope>
    <source>
        <strain evidence="11">NBRC 110686 / TISTR 2288 / 201-F6</strain>
    </source>
</reference>
<feature type="domain" description="PAC" evidence="9">
    <location>
        <begin position="622"/>
        <end position="674"/>
    </location>
</feature>
<dbReference type="PROSITE" id="PS50113">
    <property type="entry name" value="PAC"/>
    <property type="match status" value="3"/>
</dbReference>
<dbReference type="STRING" id="1547922.ISF6_1387"/>